<comment type="catalytic activity">
    <reaction evidence="9">
        <text>L-proline + NAD(+) = (S)-1-pyrroline-5-carboxylate + NADH + 2 H(+)</text>
        <dbReference type="Rhea" id="RHEA:14105"/>
        <dbReference type="ChEBI" id="CHEBI:15378"/>
        <dbReference type="ChEBI" id="CHEBI:17388"/>
        <dbReference type="ChEBI" id="CHEBI:57540"/>
        <dbReference type="ChEBI" id="CHEBI:57945"/>
        <dbReference type="ChEBI" id="CHEBI:60039"/>
        <dbReference type="EC" id="1.5.1.2"/>
    </reaction>
</comment>
<evidence type="ECO:0000313" key="15">
    <source>
        <dbReference type="EMBL" id="SER79606.1"/>
    </source>
</evidence>
<evidence type="ECO:0000256" key="5">
    <source>
        <dbReference type="ARBA" id="ARBA00022650"/>
    </source>
</evidence>
<organism evidence="15 16">
    <name type="scientific">Lachnobacterium bovis</name>
    <dbReference type="NCBI Taxonomy" id="140626"/>
    <lineage>
        <taxon>Bacteria</taxon>
        <taxon>Bacillati</taxon>
        <taxon>Bacillota</taxon>
        <taxon>Clostridia</taxon>
        <taxon>Lachnospirales</taxon>
        <taxon>Lachnospiraceae</taxon>
        <taxon>Lachnobacterium</taxon>
    </lineage>
</organism>
<dbReference type="InterPro" id="IPR000304">
    <property type="entry name" value="Pyrroline-COOH_reductase"/>
</dbReference>
<keyword evidence="7 9" id="KW-0560">Oxidoreductase</keyword>
<dbReference type="GO" id="GO:0055129">
    <property type="term" value="P:L-proline biosynthetic process"/>
    <property type="evidence" value="ECO:0007669"/>
    <property type="project" value="UniProtKB-UniRule"/>
</dbReference>
<protein>
    <recommendedName>
        <fullName evidence="9 10">Pyrroline-5-carboxylate reductase</fullName>
        <shortName evidence="9">P5C reductase</shortName>
        <shortName evidence="9">P5CR</shortName>
        <ecNumber evidence="9 10">1.5.1.2</ecNumber>
    </recommendedName>
    <alternativeName>
        <fullName evidence="9">PCA reductase</fullName>
    </alternativeName>
</protein>
<dbReference type="Gene3D" id="3.40.50.720">
    <property type="entry name" value="NAD(P)-binding Rossmann-like Domain"/>
    <property type="match status" value="1"/>
</dbReference>
<keyword evidence="6 9" id="KW-0521">NADP</keyword>
<dbReference type="SUPFAM" id="SSF48179">
    <property type="entry name" value="6-phosphogluconate dehydrogenase C-terminal domain-like"/>
    <property type="match status" value="1"/>
</dbReference>
<reference evidence="16" key="1">
    <citation type="submission" date="2016-10" db="EMBL/GenBank/DDBJ databases">
        <authorList>
            <person name="Varghese N."/>
            <person name="Submissions S."/>
        </authorList>
    </citation>
    <scope>NUCLEOTIDE SEQUENCE [LARGE SCALE GENOMIC DNA]</scope>
    <source>
        <strain evidence="16">S1b</strain>
    </source>
</reference>
<accession>A0A1H9S3G7</accession>
<evidence type="ECO:0000256" key="9">
    <source>
        <dbReference type="HAMAP-Rule" id="MF_01925"/>
    </source>
</evidence>
<evidence type="ECO:0000259" key="13">
    <source>
        <dbReference type="Pfam" id="PF03807"/>
    </source>
</evidence>
<feature type="domain" description="Pyrroline-5-carboxylate reductase dimerisation" evidence="14">
    <location>
        <begin position="165"/>
        <end position="267"/>
    </location>
</feature>
<dbReference type="GO" id="GO:0005737">
    <property type="term" value="C:cytoplasm"/>
    <property type="evidence" value="ECO:0007669"/>
    <property type="project" value="UniProtKB-SubCell"/>
</dbReference>
<dbReference type="Pfam" id="PF14748">
    <property type="entry name" value="P5CR_dimer"/>
    <property type="match status" value="1"/>
</dbReference>
<evidence type="ECO:0000256" key="1">
    <source>
        <dbReference type="ARBA" id="ARBA00004496"/>
    </source>
</evidence>
<dbReference type="InterPro" id="IPR029036">
    <property type="entry name" value="P5CR_dimer"/>
</dbReference>
<evidence type="ECO:0000259" key="14">
    <source>
        <dbReference type="Pfam" id="PF14748"/>
    </source>
</evidence>
<dbReference type="FunFam" id="1.10.3730.10:FF:000001">
    <property type="entry name" value="Pyrroline-5-carboxylate reductase"/>
    <property type="match status" value="1"/>
</dbReference>
<dbReference type="Gene3D" id="1.10.3730.10">
    <property type="entry name" value="ProC C-terminal domain-like"/>
    <property type="match status" value="1"/>
</dbReference>
<dbReference type="Proteomes" id="UP000182471">
    <property type="component" value="Unassembled WGS sequence"/>
</dbReference>
<comment type="subcellular location">
    <subcellularLocation>
        <location evidence="1 9">Cytoplasm</location>
    </subcellularLocation>
</comment>
<proteinExistence type="inferred from homology"/>
<feature type="binding site" evidence="11">
    <location>
        <position position="60"/>
    </location>
    <ligand>
        <name>NADPH</name>
        <dbReference type="ChEBI" id="CHEBI:57783"/>
    </ligand>
</feature>
<dbReference type="InterPro" id="IPR008927">
    <property type="entry name" value="6-PGluconate_DH-like_C_sf"/>
</dbReference>
<evidence type="ECO:0000256" key="11">
    <source>
        <dbReference type="PIRSR" id="PIRSR000193-1"/>
    </source>
</evidence>
<name>A0A1H9S3G7_9FIRM</name>
<evidence type="ECO:0000256" key="6">
    <source>
        <dbReference type="ARBA" id="ARBA00022857"/>
    </source>
</evidence>
<dbReference type="GO" id="GO:0004735">
    <property type="term" value="F:pyrroline-5-carboxylate reductase activity"/>
    <property type="evidence" value="ECO:0007669"/>
    <property type="project" value="UniProtKB-UniRule"/>
</dbReference>
<comment type="similarity">
    <text evidence="2 9 12">Belongs to the pyrroline-5-carboxylate reductase family.</text>
</comment>
<keyword evidence="4 9" id="KW-0028">Amino-acid biosynthesis</keyword>
<dbReference type="FunFam" id="3.40.50.720:FF:000190">
    <property type="entry name" value="Pyrroline-5-carboxylate reductase"/>
    <property type="match status" value="1"/>
</dbReference>
<dbReference type="PROSITE" id="PS00521">
    <property type="entry name" value="P5CR"/>
    <property type="match status" value="1"/>
</dbReference>
<keyword evidence="3 9" id="KW-0963">Cytoplasm</keyword>
<feature type="binding site" evidence="11">
    <location>
        <begin position="11"/>
        <end position="16"/>
    </location>
    <ligand>
        <name>NADP(+)</name>
        <dbReference type="ChEBI" id="CHEBI:58349"/>
    </ligand>
</feature>
<dbReference type="AlphaFoldDB" id="A0A1H9S3G7"/>
<dbReference type="SUPFAM" id="SSF51735">
    <property type="entry name" value="NAD(P)-binding Rossmann-fold domains"/>
    <property type="match status" value="1"/>
</dbReference>
<dbReference type="HAMAP" id="MF_01925">
    <property type="entry name" value="P5C_reductase"/>
    <property type="match status" value="1"/>
</dbReference>
<dbReference type="PIRSF" id="PIRSF000193">
    <property type="entry name" value="Pyrrol-5-carb_rd"/>
    <property type="match status" value="1"/>
</dbReference>
<dbReference type="PANTHER" id="PTHR11645:SF0">
    <property type="entry name" value="PYRROLINE-5-CARBOXYLATE REDUCTASE 3"/>
    <property type="match status" value="1"/>
</dbReference>
<evidence type="ECO:0000256" key="7">
    <source>
        <dbReference type="ARBA" id="ARBA00023002"/>
    </source>
</evidence>
<comment type="function">
    <text evidence="8 9">Catalyzes the reduction of 1-pyrroline-5-carboxylate (PCA) to L-proline.</text>
</comment>
<dbReference type="PANTHER" id="PTHR11645">
    <property type="entry name" value="PYRROLINE-5-CARBOXYLATE REDUCTASE"/>
    <property type="match status" value="1"/>
</dbReference>
<dbReference type="InterPro" id="IPR036291">
    <property type="entry name" value="NAD(P)-bd_dom_sf"/>
</dbReference>
<dbReference type="InterPro" id="IPR053790">
    <property type="entry name" value="P5CR-like_CS"/>
</dbReference>
<sequence length="270" mass="29218">MSFENKIIGFIGCGNMGSAMISGILESKLVESKNIFAAVKSKESALDKENKLGIKVCCNNAEVAQKSDILFLAVKPQFMDEILEEIKNEVSNDTVIISIAAGKDINYYEKKLGEDKKIIRAMPNTPSMVKEGMMGICINCNVQKEEIDMVKELCMGFSKTEVVPENLMGVVTAVSGSSPAYVFMFIEAMADAAVLGGMPRKQAYEFAAQAVLGSAKMVLETKKHPGELKDMVCSPAGTTIQAVKTLEKEGMRSAVFEAVEKCIEASNGLK</sequence>
<keyword evidence="5 9" id="KW-0641">Proline biosynthesis</keyword>
<dbReference type="InterPro" id="IPR028939">
    <property type="entry name" value="P5C_Rdtase_cat_N"/>
</dbReference>
<dbReference type="EC" id="1.5.1.2" evidence="9 10"/>
<evidence type="ECO:0000256" key="10">
    <source>
        <dbReference type="NCBIfam" id="TIGR00112"/>
    </source>
</evidence>
<dbReference type="OrthoDB" id="9805754at2"/>
<comment type="pathway">
    <text evidence="9 12">Amino-acid biosynthesis; L-proline biosynthesis; L-proline from L-glutamate 5-semialdehyde: step 1/1.</text>
</comment>
<evidence type="ECO:0000256" key="4">
    <source>
        <dbReference type="ARBA" id="ARBA00022605"/>
    </source>
</evidence>
<dbReference type="EMBL" id="FOGW01000010">
    <property type="protein sequence ID" value="SER79606.1"/>
    <property type="molecule type" value="Genomic_DNA"/>
</dbReference>
<comment type="catalytic activity">
    <reaction evidence="9 12">
        <text>L-proline + NADP(+) = (S)-1-pyrroline-5-carboxylate + NADPH + 2 H(+)</text>
        <dbReference type="Rhea" id="RHEA:14109"/>
        <dbReference type="ChEBI" id="CHEBI:15378"/>
        <dbReference type="ChEBI" id="CHEBI:17388"/>
        <dbReference type="ChEBI" id="CHEBI:57783"/>
        <dbReference type="ChEBI" id="CHEBI:58349"/>
        <dbReference type="ChEBI" id="CHEBI:60039"/>
        <dbReference type="EC" id="1.5.1.2"/>
    </reaction>
</comment>
<dbReference type="UniPathway" id="UPA00098">
    <property type="reaction ID" value="UER00361"/>
</dbReference>
<gene>
    <name evidence="9" type="primary">proC</name>
    <name evidence="15" type="ORF">SAMN02910429_01124</name>
</gene>
<feature type="binding site" evidence="11">
    <location>
        <begin position="73"/>
        <end position="76"/>
    </location>
    <ligand>
        <name>NADP(+)</name>
        <dbReference type="ChEBI" id="CHEBI:58349"/>
    </ligand>
</feature>
<dbReference type="Pfam" id="PF03807">
    <property type="entry name" value="F420_oxidored"/>
    <property type="match status" value="1"/>
</dbReference>
<feature type="domain" description="Pyrroline-5-carboxylate reductase catalytic N-terminal" evidence="13">
    <location>
        <begin position="8"/>
        <end position="102"/>
    </location>
</feature>
<evidence type="ECO:0000313" key="16">
    <source>
        <dbReference type="Proteomes" id="UP000182471"/>
    </source>
</evidence>
<evidence type="ECO:0000256" key="3">
    <source>
        <dbReference type="ARBA" id="ARBA00022490"/>
    </source>
</evidence>
<evidence type="ECO:0000256" key="8">
    <source>
        <dbReference type="ARBA" id="ARBA00058118"/>
    </source>
</evidence>
<dbReference type="NCBIfam" id="TIGR00112">
    <property type="entry name" value="proC"/>
    <property type="match status" value="1"/>
</dbReference>
<keyword evidence="16" id="KW-1185">Reference proteome</keyword>
<evidence type="ECO:0000256" key="2">
    <source>
        <dbReference type="ARBA" id="ARBA00005525"/>
    </source>
</evidence>
<dbReference type="RefSeq" id="WP_029067247.1">
    <property type="nucleotide sequence ID" value="NZ_FOGW01000010.1"/>
</dbReference>
<evidence type="ECO:0000256" key="12">
    <source>
        <dbReference type="RuleBase" id="RU003903"/>
    </source>
</evidence>